<dbReference type="SMR" id="A0A0P0FW82"/>
<evidence type="ECO:0000313" key="2">
    <source>
        <dbReference type="EMBL" id="CUM94578.1"/>
    </source>
</evidence>
<evidence type="ECO:0000313" key="5">
    <source>
        <dbReference type="EMBL" id="UYU65794.1"/>
    </source>
</evidence>
<dbReference type="InterPro" id="IPR008928">
    <property type="entry name" value="6-hairpin_glycosidase_sf"/>
</dbReference>
<evidence type="ECO:0000313" key="7">
    <source>
        <dbReference type="EMBL" id="UYU92123.1"/>
    </source>
</evidence>
<reference evidence="11" key="4">
    <citation type="journal article" date="2020" name="J. Mol. Biol.">
        <title>Analysis of Active Site Architecture and Reaction Product Linkage Chemistry Reveals a Conserved Cleavage Substrate for an Endo-alpha-mannanase within Diverse Yeast Mannans.</title>
        <authorList>
            <person name="Jones D.R."/>
            <person name="Xing X."/>
            <person name="Tingley J.P."/>
            <person name="Klassen L."/>
            <person name="King M.L."/>
            <person name="Alexander T.W."/>
            <person name="Abbott D.W."/>
        </authorList>
    </citation>
    <scope>X-RAY CRYSTALLOGRAPHY (1.40 ANGSTROMS) OF 32-514</scope>
</reference>
<evidence type="ECO:0000313" key="8">
    <source>
        <dbReference type="Proteomes" id="UP000283616"/>
    </source>
</evidence>
<feature type="signal peptide" evidence="1">
    <location>
        <begin position="1"/>
        <end position="20"/>
    </location>
</feature>
<dbReference type="PANTHER" id="PTHR47791:SF4">
    <property type="entry name" value="(PUTATIVE SECRETED PROTEIN)-RELATED"/>
    <property type="match status" value="1"/>
</dbReference>
<evidence type="ECO:0000313" key="6">
    <source>
        <dbReference type="EMBL" id="UYU70312.1"/>
    </source>
</evidence>
<dbReference type="EMBL" id="CP083681">
    <property type="protein sequence ID" value="UYU70312.1"/>
    <property type="molecule type" value="Genomic_DNA"/>
</dbReference>
<dbReference type="EMBL" id="WCRS01000009">
    <property type="protein sequence ID" value="KAB4473034.1"/>
    <property type="molecule type" value="Genomic_DNA"/>
</dbReference>
<dbReference type="Proteomes" id="UP000488521">
    <property type="component" value="Unassembled WGS sequence"/>
</dbReference>
<dbReference type="PDBsum" id="6U4Z"/>
<keyword evidence="5" id="KW-0378">Hydrolase</keyword>
<organism evidence="3 9">
    <name type="scientific">Bacteroides thetaiotaomicron</name>
    <dbReference type="NCBI Taxonomy" id="818"/>
    <lineage>
        <taxon>Bacteria</taxon>
        <taxon>Pseudomonadati</taxon>
        <taxon>Bacteroidota</taxon>
        <taxon>Bacteroidia</taxon>
        <taxon>Bacteroidales</taxon>
        <taxon>Bacteroidaceae</taxon>
        <taxon>Bacteroides</taxon>
    </lineage>
</organism>
<dbReference type="PDB" id="6U4Z">
    <property type="method" value="X-ray"/>
    <property type="resolution" value="1.40 A"/>
    <property type="chains" value="A=32-514"/>
</dbReference>
<evidence type="ECO:0000313" key="10">
    <source>
        <dbReference type="Proteomes" id="UP001156218"/>
    </source>
</evidence>
<dbReference type="Proteomes" id="UP001156216">
    <property type="component" value="Chromosome"/>
</dbReference>
<feature type="chain" id="PRO_5014235966" evidence="1">
    <location>
        <begin position="21"/>
        <end position="514"/>
    </location>
</feature>
<dbReference type="EMBL" id="CP083680">
    <property type="protein sequence ID" value="UYU65794.1"/>
    <property type="molecule type" value="Genomic_DNA"/>
</dbReference>
<dbReference type="EMBL" id="QROV01000014">
    <property type="protein sequence ID" value="RHL58136.1"/>
    <property type="molecule type" value="Genomic_DNA"/>
</dbReference>
<keyword evidence="11" id="KW-0002">3D-structure</keyword>
<evidence type="ECO:0000256" key="1">
    <source>
        <dbReference type="SAM" id="SignalP"/>
    </source>
</evidence>
<dbReference type="RefSeq" id="WP_055229120.1">
    <property type="nucleotide sequence ID" value="NZ_CAXTFL010000004.1"/>
</dbReference>
<dbReference type="SUPFAM" id="SSF48208">
    <property type="entry name" value="Six-hairpin glycosidases"/>
    <property type="match status" value="1"/>
</dbReference>
<reference evidence="5 10" key="5">
    <citation type="submission" date="2021-06" db="EMBL/GenBank/DDBJ databases">
        <title>Interrogation of the integrated mobile genetic elements in gut-associated Bacteroides with a consensus prediction approach.</title>
        <authorList>
            <person name="Campbell D.E."/>
            <person name="Leigh J.R."/>
            <person name="Kim T."/>
            <person name="England W."/>
            <person name="Whitaker R.J."/>
            <person name="Degnan P.H."/>
        </authorList>
    </citation>
    <scope>NUCLEOTIDE SEQUENCE</scope>
    <source>
        <strain evidence="7">VPI-3443</strain>
        <strain evidence="6">VPI-BTDOT2</strain>
        <strain evidence="5 10">WAL8669</strain>
    </source>
</reference>
<name>A0A0P0FW82_BACT4</name>
<dbReference type="Gene3D" id="1.50.10.20">
    <property type="match status" value="1"/>
</dbReference>
<sequence>MKRLNIIFISLLAMVCTVLSCSDDSVEDKDIQKIDPVGQLEVYKTSREKEILVKFIRTNYVKDIQIEIAYRNTESGENGEWTTIVLNGDNYKYGGNYLLQVPAEGTYEVAITLIGANELRSESKSQLASTFEYVKTSMFDCAHSMMTCVIKYYYHKGPRTCWQTYYPKEQGYWDGDAVVWGQGGGLSAFVALREASVDTEQEEYYRSLEDDMFKGIQHFWVTDHGRTAYSVYPDSGNDRFYDDNVWIGLDMAKWYAISKDVRYLNQAKAVWDYLSQYGWDNTCGGGVHWKELNEPSKSKHTCSTAPTGVLSCKLYQLTHEQKYLDKAIECFNWLQAYMQDPSDHLYYDNVSPDPEDPTQPGRMETNKYSYNSGQPLQLACLLYKITKNESYLTAAHQIAEACHKKWFTSYHSEVLQRDFNILAPGHAWFNTVMCRGFFELYSIDKNPSYLEDVRNTMLHAWFGKAHHISGLINDEDLSGAVSMNKWEILRQASLVELYALLAIWESGKDQTVLL</sequence>
<reference evidence="4 8" key="2">
    <citation type="submission" date="2018-08" db="EMBL/GenBank/DDBJ databases">
        <title>A genome reference for cultivated species of the human gut microbiota.</title>
        <authorList>
            <person name="Zou Y."/>
            <person name="Xue W."/>
            <person name="Luo G."/>
        </authorList>
    </citation>
    <scope>NUCLEOTIDE SEQUENCE [LARGE SCALE GENOMIC DNA]</scope>
    <source>
        <strain evidence="4 8">AF37-12</strain>
    </source>
</reference>
<dbReference type="EMBL" id="CYYB01000003">
    <property type="protein sequence ID" value="CUM94578.1"/>
    <property type="molecule type" value="Genomic_DNA"/>
</dbReference>
<accession>A0A0P0FW82</accession>
<evidence type="ECO:0000313" key="3">
    <source>
        <dbReference type="EMBL" id="KAB4473034.1"/>
    </source>
</evidence>
<reference evidence="3 9" key="3">
    <citation type="journal article" date="2019" name="Nat. Med.">
        <title>A library of human gut bacterial isolates paired with longitudinal multiomics data enables mechanistic microbiome research.</title>
        <authorList>
            <person name="Poyet M."/>
            <person name="Groussin M."/>
            <person name="Gibbons S.M."/>
            <person name="Avila-Pacheco J."/>
            <person name="Jiang X."/>
            <person name="Kearney S.M."/>
            <person name="Perrotta A.R."/>
            <person name="Berdy B."/>
            <person name="Zhao S."/>
            <person name="Lieberman T.D."/>
            <person name="Swanson P.K."/>
            <person name="Smith M."/>
            <person name="Roesemann S."/>
            <person name="Alexander J.E."/>
            <person name="Rich S.A."/>
            <person name="Livny J."/>
            <person name="Vlamakis H."/>
            <person name="Clish C."/>
            <person name="Bullock K."/>
            <person name="Deik A."/>
            <person name="Scott J."/>
            <person name="Pierce K.A."/>
            <person name="Xavier R.J."/>
            <person name="Alm E.J."/>
        </authorList>
    </citation>
    <scope>NUCLEOTIDE SEQUENCE [LARGE SCALE GENOMIC DNA]</scope>
    <source>
        <strain evidence="3 9">BIOML-A156</strain>
    </source>
</reference>
<dbReference type="GO" id="GO:0016787">
    <property type="term" value="F:hydrolase activity"/>
    <property type="evidence" value="ECO:0007669"/>
    <property type="project" value="UniProtKB-KW"/>
</dbReference>
<dbReference type="Proteomes" id="UP000283616">
    <property type="component" value="Unassembled WGS sequence"/>
</dbReference>
<dbReference type="InterPro" id="IPR005198">
    <property type="entry name" value="Glyco_hydro_76"/>
</dbReference>
<evidence type="ECO:0000313" key="9">
    <source>
        <dbReference type="Proteomes" id="UP000488521"/>
    </source>
</evidence>
<dbReference type="InterPro" id="IPR053169">
    <property type="entry name" value="MUG_Protein"/>
</dbReference>
<evidence type="ECO:0000313" key="4">
    <source>
        <dbReference type="EMBL" id="RHL58136.1"/>
    </source>
</evidence>
<dbReference type="KEGG" id="btho:Btheta7330_05006"/>
<protein>
    <submittedName>
        <fullName evidence="3">Alpha-1,6-mannanase</fullName>
    </submittedName>
    <submittedName>
        <fullName evidence="5">Glycoside hydrolase family 76 protein</fullName>
    </submittedName>
</protein>
<evidence type="ECO:0007829" key="11">
    <source>
        <dbReference type="PDB" id="6U4Z"/>
    </source>
</evidence>
<dbReference type="PROSITE" id="PS51257">
    <property type="entry name" value="PROKAR_LIPOPROTEIN"/>
    <property type="match status" value="1"/>
</dbReference>
<dbReference type="Proteomes" id="UP001162960">
    <property type="component" value="Chromosome"/>
</dbReference>
<dbReference type="EMBL" id="CP083685">
    <property type="protein sequence ID" value="UYU92123.1"/>
    <property type="molecule type" value="Genomic_DNA"/>
</dbReference>
<dbReference type="AlphaFoldDB" id="A0A0P0FW82"/>
<proteinExistence type="evidence at protein level"/>
<reference evidence="2" key="1">
    <citation type="submission" date="2015-09" db="EMBL/GenBank/DDBJ databases">
        <authorList>
            <consortium name="Pathogen Informatics"/>
        </authorList>
    </citation>
    <scope>NUCLEOTIDE SEQUENCE</scope>
    <source>
        <strain evidence="2">2789STDY5608873</strain>
    </source>
</reference>
<dbReference type="GO" id="GO:0005975">
    <property type="term" value="P:carbohydrate metabolic process"/>
    <property type="evidence" value="ECO:0007669"/>
    <property type="project" value="InterPro"/>
</dbReference>
<dbReference type="Pfam" id="PF03663">
    <property type="entry name" value="Glyco_hydro_76"/>
    <property type="match status" value="1"/>
</dbReference>
<gene>
    <name evidence="4" type="ORF">DW011_13140</name>
    <name evidence="2" type="ORF">ERS852430_01571</name>
    <name evidence="3" type="ORF">GAN59_14065</name>
    <name evidence="6" type="ORF">KQP59_18820</name>
    <name evidence="5" type="ORF">KQP68_19805</name>
    <name evidence="7" type="ORF">KQP74_05685</name>
</gene>
<dbReference type="Proteomes" id="UP001156218">
    <property type="component" value="Chromosome"/>
</dbReference>
<dbReference type="PANTHER" id="PTHR47791">
    <property type="entry name" value="MEIOTICALLY UP-REGULATED GENE 191 PROTEIN"/>
    <property type="match status" value="1"/>
</dbReference>
<keyword evidence="1" id="KW-0732">Signal</keyword>